<dbReference type="RefSeq" id="WP_153406184.1">
    <property type="nucleotide sequence ID" value="NZ_ML762442.1"/>
</dbReference>
<comment type="similarity">
    <text evidence="4">Belongs to the peptidase A25 family.</text>
</comment>
<evidence type="ECO:0000256" key="5">
    <source>
        <dbReference type="SAM" id="MobiDB-lite"/>
    </source>
</evidence>
<dbReference type="PIRSF" id="PIRSF019549">
    <property type="entry name" value="Peptidase_A25"/>
    <property type="match status" value="1"/>
</dbReference>
<evidence type="ECO:0000256" key="3">
    <source>
        <dbReference type="ARBA" id="ARBA00023145"/>
    </source>
</evidence>
<protein>
    <recommendedName>
        <fullName evidence="4">Germination protease</fullName>
        <ecNumber evidence="4">3.4.24.78</ecNumber>
    </recommendedName>
    <alternativeName>
        <fullName evidence="4">GPR endopeptidase</fullName>
    </alternativeName>
    <alternativeName>
        <fullName evidence="4">Germination proteinase</fullName>
    </alternativeName>
    <alternativeName>
        <fullName evidence="4">Spore protease</fullName>
    </alternativeName>
</protein>
<dbReference type="GO" id="GO:0006508">
    <property type="term" value="P:proteolysis"/>
    <property type="evidence" value="ECO:0007669"/>
    <property type="project" value="UniProtKB-UniRule"/>
</dbReference>
<gene>
    <name evidence="4" type="primary">gpr</name>
    <name evidence="6" type="ORF">F9U64_17500</name>
</gene>
<comment type="caution">
    <text evidence="6">The sequence shown here is derived from an EMBL/GenBank/DDBJ whole genome shotgun (WGS) entry which is preliminary data.</text>
</comment>
<evidence type="ECO:0000256" key="2">
    <source>
        <dbReference type="ARBA" id="ARBA00022801"/>
    </source>
</evidence>
<organism evidence="6 7">
    <name type="scientific">Gracilibacillus oryzae</name>
    <dbReference type="NCBI Taxonomy" id="1672701"/>
    <lineage>
        <taxon>Bacteria</taxon>
        <taxon>Bacillati</taxon>
        <taxon>Bacillota</taxon>
        <taxon>Bacilli</taxon>
        <taxon>Bacillales</taxon>
        <taxon>Bacillaceae</taxon>
        <taxon>Gracilibacillus</taxon>
    </lineage>
</organism>
<dbReference type="GO" id="GO:0009847">
    <property type="term" value="P:spore germination"/>
    <property type="evidence" value="ECO:0007669"/>
    <property type="project" value="UniProtKB-UniRule"/>
</dbReference>
<keyword evidence="2 4" id="KW-0378">Hydrolase</keyword>
<feature type="region of interest" description="Disordered" evidence="5">
    <location>
        <begin position="265"/>
        <end position="292"/>
    </location>
</feature>
<dbReference type="HAMAP" id="MF_00626">
    <property type="entry name" value="Germination_prot"/>
    <property type="match status" value="1"/>
</dbReference>
<comment type="function">
    <text evidence="4">Initiates the rapid degradation of small, acid-soluble proteins during spore germination.</text>
</comment>
<name>A0A7C8KWM1_9BACI</name>
<feature type="propeptide" id="PRO_5029079450" evidence="4">
    <location>
        <begin position="1"/>
        <end position="11"/>
    </location>
</feature>
<keyword evidence="7" id="KW-1185">Reference proteome</keyword>
<dbReference type="Proteomes" id="UP000480246">
    <property type="component" value="Unassembled WGS sequence"/>
</dbReference>
<comment type="catalytic activity">
    <reaction evidence="4">
        <text>Endopeptidase action with P4 Glu or Asp, P1 preferably Glu &gt; Asp, P1' hydrophobic and P2' Ala.</text>
        <dbReference type="EC" id="3.4.24.78"/>
    </reaction>
</comment>
<comment type="subunit">
    <text evidence="4">Homotetramer.</text>
</comment>
<comment type="PTM">
    <text evidence="4">Autoproteolytically processed. The inactive tetrameric zymogen termed p46 autoprocesses to a smaller form termed p41, which is active only during spore germination.</text>
</comment>
<dbReference type="GO" id="GO:0004222">
    <property type="term" value="F:metalloendopeptidase activity"/>
    <property type="evidence" value="ECO:0007669"/>
    <property type="project" value="UniProtKB-UniRule"/>
</dbReference>
<dbReference type="NCBIfam" id="TIGR01441">
    <property type="entry name" value="GPR"/>
    <property type="match status" value="1"/>
</dbReference>
<evidence type="ECO:0000313" key="6">
    <source>
        <dbReference type="EMBL" id="KAB8127563.1"/>
    </source>
</evidence>
<dbReference type="AlphaFoldDB" id="A0A7C8KWM1"/>
<dbReference type="OrthoDB" id="9777293at2"/>
<keyword evidence="1 4" id="KW-0645">Protease</keyword>
<dbReference type="InterPro" id="IPR005080">
    <property type="entry name" value="Peptidase_A25"/>
</dbReference>
<dbReference type="Pfam" id="PF03418">
    <property type="entry name" value="Peptidase_A25"/>
    <property type="match status" value="1"/>
</dbReference>
<proteinExistence type="inferred from homology"/>
<reference evidence="6 7" key="1">
    <citation type="submission" date="2019-10" db="EMBL/GenBank/DDBJ databases">
        <title>Gracilibacillus sp. nov. isolated from rice seeds.</title>
        <authorList>
            <person name="He S."/>
        </authorList>
    </citation>
    <scope>NUCLEOTIDE SEQUENCE [LARGE SCALE GENOMIC DNA]</scope>
    <source>
        <strain evidence="6 7">TD8</strain>
    </source>
</reference>
<dbReference type="SUPFAM" id="SSF53163">
    <property type="entry name" value="HybD-like"/>
    <property type="match status" value="1"/>
</dbReference>
<evidence type="ECO:0000256" key="4">
    <source>
        <dbReference type="HAMAP-Rule" id="MF_00626"/>
    </source>
</evidence>
<dbReference type="EC" id="3.4.24.78" evidence="4"/>
<keyword evidence="3 4" id="KW-0865">Zymogen</keyword>
<evidence type="ECO:0000313" key="7">
    <source>
        <dbReference type="Proteomes" id="UP000480246"/>
    </source>
</evidence>
<feature type="chain" id="PRO_5029079449" description="Germination protease" evidence="4">
    <location>
        <begin position="12"/>
        <end position="365"/>
    </location>
</feature>
<dbReference type="Gene3D" id="3.40.50.1450">
    <property type="entry name" value="HybD-like"/>
    <property type="match status" value="1"/>
</dbReference>
<evidence type="ECO:0000256" key="1">
    <source>
        <dbReference type="ARBA" id="ARBA00022670"/>
    </source>
</evidence>
<dbReference type="InterPro" id="IPR023430">
    <property type="entry name" value="Pept_HybD-like_dom_sf"/>
</dbReference>
<sequence length="365" mass="39868">MDNQEFGVRTDLAVEAKEMYVEKDTQKEKQDQINGVKITDKKEGNIRITYVDVDTEGGKQIGKGPGSYRTIYSDAIKKQDTNLQHETAQAVCTQLIELLEKNQISKDATGLIVGLGNRYVTPDALGPLAIEKVLVTNHLFVHQPEYVAEGYRRVATINPGVMGVTGIETSDIIKGVIEKLKPDFVIAIDALASRSIERVNATIQLSDAGIHPGSGVGNKRKELSKETLGLPVIAIGVPTVVDAVTITSDAIDYVLKHIGKEWNEKDKPSKSLTPAGMNFGSRKLTNEDLPSPEKRQKILGMVGSLDDKEKRALMQEVLTPLGHNLMVTPKEIDGYIEDMAHLLAKGINAALHESVEIDTSSSYTK</sequence>
<accession>A0A7C8KWM1</accession>
<dbReference type="EMBL" id="WEID01000090">
    <property type="protein sequence ID" value="KAB8127563.1"/>
    <property type="molecule type" value="Genomic_DNA"/>
</dbReference>